<dbReference type="EMBL" id="PTIX01000007">
    <property type="protein sequence ID" value="PPK67346.1"/>
    <property type="molecule type" value="Genomic_DNA"/>
</dbReference>
<dbReference type="CDD" id="cd00761">
    <property type="entry name" value="Glyco_tranf_GTA_type"/>
    <property type="match status" value="1"/>
</dbReference>
<dbReference type="PANTHER" id="PTHR43179">
    <property type="entry name" value="RHAMNOSYLTRANSFERASE WBBL"/>
    <property type="match status" value="1"/>
</dbReference>
<name>A0A2S6GQ62_9PSEU</name>
<comment type="similarity">
    <text evidence="2">Belongs to the glycosyltransferase 2 family.</text>
</comment>
<evidence type="ECO:0000256" key="4">
    <source>
        <dbReference type="ARBA" id="ARBA00022679"/>
    </source>
</evidence>
<sequence>MRPDISVVLCSLNGAEGVDRCLTALAAQTARPAQITVVDDGSTDSTGDVARAHGVGLVRHPVNRGVAAARNSGIAASTGSIIAFVDDDCEPHPTWLAGIAQVWSEVDDDVVGVGGRVRPTGEPGYLLGFHRRHNPLEPLDEALALGDGFAHRLRLYAQRQWRRAEPTELRRVFSLVGANMSFRADAVAAVHGFDEAFRFGGEEVDLCMRLRAAGGRIAVSEHPVVDHRFVTELHDVLRRSRAYGWGSARMFDKWRSGLPTVFPGPVLLLAAVAVAARRGIPAAAACALLVPQLLHPRGVRDAVETGALESLADPYVRVAQETAENVGLLSGLWRAWVTGRPI</sequence>
<evidence type="ECO:0000256" key="3">
    <source>
        <dbReference type="ARBA" id="ARBA00022676"/>
    </source>
</evidence>
<evidence type="ECO:0000256" key="2">
    <source>
        <dbReference type="ARBA" id="ARBA00006739"/>
    </source>
</evidence>
<dbReference type="SUPFAM" id="SSF53448">
    <property type="entry name" value="Nucleotide-diphospho-sugar transferases"/>
    <property type="match status" value="1"/>
</dbReference>
<dbReference type="PANTHER" id="PTHR43179:SF12">
    <property type="entry name" value="GALACTOFURANOSYLTRANSFERASE GLFT2"/>
    <property type="match status" value="1"/>
</dbReference>
<dbReference type="InterPro" id="IPR001173">
    <property type="entry name" value="Glyco_trans_2-like"/>
</dbReference>
<evidence type="ECO:0000259" key="5">
    <source>
        <dbReference type="Pfam" id="PF00535"/>
    </source>
</evidence>
<dbReference type="GO" id="GO:0016757">
    <property type="term" value="F:glycosyltransferase activity"/>
    <property type="evidence" value="ECO:0007669"/>
    <property type="project" value="UniProtKB-KW"/>
</dbReference>
<keyword evidence="3" id="KW-0328">Glycosyltransferase</keyword>
<feature type="domain" description="Glycosyltransferase 2-like" evidence="5">
    <location>
        <begin position="6"/>
        <end position="126"/>
    </location>
</feature>
<evidence type="ECO:0000256" key="1">
    <source>
        <dbReference type="ARBA" id="ARBA00004776"/>
    </source>
</evidence>
<dbReference type="RefSeq" id="WP_181043514.1">
    <property type="nucleotide sequence ID" value="NZ_CP154825.1"/>
</dbReference>
<dbReference type="Gene3D" id="3.90.550.10">
    <property type="entry name" value="Spore Coat Polysaccharide Biosynthesis Protein SpsA, Chain A"/>
    <property type="match status" value="1"/>
</dbReference>
<dbReference type="Pfam" id="PF13632">
    <property type="entry name" value="Glyco_trans_2_3"/>
    <property type="match status" value="1"/>
</dbReference>
<gene>
    <name evidence="7" type="ORF">CLV40_1079</name>
</gene>
<evidence type="ECO:0000313" key="7">
    <source>
        <dbReference type="EMBL" id="PPK67346.1"/>
    </source>
</evidence>
<organism evidence="7 8">
    <name type="scientific">Actinokineospora auranticolor</name>
    <dbReference type="NCBI Taxonomy" id="155976"/>
    <lineage>
        <taxon>Bacteria</taxon>
        <taxon>Bacillati</taxon>
        <taxon>Actinomycetota</taxon>
        <taxon>Actinomycetes</taxon>
        <taxon>Pseudonocardiales</taxon>
        <taxon>Pseudonocardiaceae</taxon>
        <taxon>Actinokineospora</taxon>
    </lineage>
</organism>
<accession>A0A2S6GQ62</accession>
<dbReference type="Proteomes" id="UP000239203">
    <property type="component" value="Unassembled WGS sequence"/>
</dbReference>
<reference evidence="7 8" key="1">
    <citation type="submission" date="2018-02" db="EMBL/GenBank/DDBJ databases">
        <title>Genomic Encyclopedia of Archaeal and Bacterial Type Strains, Phase II (KMG-II): from individual species to whole genera.</title>
        <authorList>
            <person name="Goeker M."/>
        </authorList>
    </citation>
    <scope>NUCLEOTIDE SEQUENCE [LARGE SCALE GENOMIC DNA]</scope>
    <source>
        <strain evidence="7 8">YU 961-1</strain>
    </source>
</reference>
<dbReference type="Pfam" id="PF00535">
    <property type="entry name" value="Glycos_transf_2"/>
    <property type="match status" value="1"/>
</dbReference>
<protein>
    <submittedName>
        <fullName evidence="7">GT2 family glycosyltransferase</fullName>
    </submittedName>
</protein>
<dbReference type="InterPro" id="IPR029044">
    <property type="entry name" value="Nucleotide-diphossugar_trans"/>
</dbReference>
<keyword evidence="4 7" id="KW-0808">Transferase</keyword>
<evidence type="ECO:0000313" key="8">
    <source>
        <dbReference type="Proteomes" id="UP000239203"/>
    </source>
</evidence>
<dbReference type="AlphaFoldDB" id="A0A2S6GQ62"/>
<comment type="pathway">
    <text evidence="1">Cell wall biogenesis; cell wall polysaccharide biosynthesis.</text>
</comment>
<feature type="domain" description="Glycosyltransferase 2-like" evidence="6">
    <location>
        <begin position="169"/>
        <end position="260"/>
    </location>
</feature>
<proteinExistence type="inferred from homology"/>
<comment type="caution">
    <text evidence="7">The sequence shown here is derived from an EMBL/GenBank/DDBJ whole genome shotgun (WGS) entry which is preliminary data.</text>
</comment>
<keyword evidence="8" id="KW-1185">Reference proteome</keyword>
<evidence type="ECO:0000259" key="6">
    <source>
        <dbReference type="Pfam" id="PF13632"/>
    </source>
</evidence>